<sequence>PVVGLTVMPEFTIELYETVGLTDFDVKVRGFTTPPRPQLVITIIAKDKCT</sequence>
<keyword evidence="2" id="KW-1185">Reference proteome</keyword>
<evidence type="ECO:0000313" key="2">
    <source>
        <dbReference type="Proteomes" id="UP001233999"/>
    </source>
</evidence>
<reference evidence="1" key="2">
    <citation type="submission" date="2023-05" db="EMBL/GenBank/DDBJ databases">
        <authorList>
            <person name="Fouks B."/>
        </authorList>
    </citation>
    <scope>NUCLEOTIDE SEQUENCE</scope>
    <source>
        <strain evidence="1">Stay&amp;Tobe</strain>
        <tissue evidence="1">Testes</tissue>
    </source>
</reference>
<protein>
    <submittedName>
        <fullName evidence="1">Uncharacterized protein</fullName>
    </submittedName>
</protein>
<feature type="non-terminal residue" evidence="1">
    <location>
        <position position="1"/>
    </location>
</feature>
<dbReference type="AlphaFoldDB" id="A0AAD8E9R0"/>
<organism evidence="1 2">
    <name type="scientific">Diploptera punctata</name>
    <name type="common">Pacific beetle cockroach</name>
    <dbReference type="NCBI Taxonomy" id="6984"/>
    <lineage>
        <taxon>Eukaryota</taxon>
        <taxon>Metazoa</taxon>
        <taxon>Ecdysozoa</taxon>
        <taxon>Arthropoda</taxon>
        <taxon>Hexapoda</taxon>
        <taxon>Insecta</taxon>
        <taxon>Pterygota</taxon>
        <taxon>Neoptera</taxon>
        <taxon>Polyneoptera</taxon>
        <taxon>Dictyoptera</taxon>
        <taxon>Blattodea</taxon>
        <taxon>Blaberoidea</taxon>
        <taxon>Blaberidae</taxon>
        <taxon>Diplopterinae</taxon>
        <taxon>Diploptera</taxon>
    </lineage>
</organism>
<dbReference type="EMBL" id="JASPKZ010007795">
    <property type="protein sequence ID" value="KAJ9582535.1"/>
    <property type="molecule type" value="Genomic_DNA"/>
</dbReference>
<reference evidence="1" key="1">
    <citation type="journal article" date="2023" name="IScience">
        <title>Live-bearing cockroach genome reveals convergent evolutionary mechanisms linked to viviparity in insects and beyond.</title>
        <authorList>
            <person name="Fouks B."/>
            <person name="Harrison M.C."/>
            <person name="Mikhailova A.A."/>
            <person name="Marchal E."/>
            <person name="English S."/>
            <person name="Carruthers M."/>
            <person name="Jennings E.C."/>
            <person name="Chiamaka E.L."/>
            <person name="Frigard R.A."/>
            <person name="Pippel M."/>
            <person name="Attardo G.M."/>
            <person name="Benoit J.B."/>
            <person name="Bornberg-Bauer E."/>
            <person name="Tobe S.S."/>
        </authorList>
    </citation>
    <scope>NUCLEOTIDE SEQUENCE</scope>
    <source>
        <strain evidence="1">Stay&amp;Tobe</strain>
    </source>
</reference>
<dbReference type="Proteomes" id="UP001233999">
    <property type="component" value="Unassembled WGS sequence"/>
</dbReference>
<accession>A0AAD8E9R0</accession>
<feature type="non-terminal residue" evidence="1">
    <location>
        <position position="50"/>
    </location>
</feature>
<proteinExistence type="predicted"/>
<evidence type="ECO:0000313" key="1">
    <source>
        <dbReference type="EMBL" id="KAJ9582535.1"/>
    </source>
</evidence>
<gene>
    <name evidence="1" type="ORF">L9F63_003093</name>
</gene>
<name>A0AAD8E9R0_DIPPU</name>
<comment type="caution">
    <text evidence="1">The sequence shown here is derived from an EMBL/GenBank/DDBJ whole genome shotgun (WGS) entry which is preliminary data.</text>
</comment>